<gene>
    <name evidence="2" type="ORF">LVIROSA_LOCUS8946</name>
</gene>
<sequence length="103" mass="12010">MKKSRLEKDPEEEMEEEPEEDSKEDMDEDIMAVEIMKTDSESSTTPPLTPSRSFLGFSFPCARNTDRISVPGRKPPTRKPNKRYSYIQRRTDQPAWESNQVNQ</sequence>
<feature type="region of interest" description="Disordered" evidence="1">
    <location>
        <begin position="1"/>
        <end position="103"/>
    </location>
</feature>
<name>A0AAU9M4U7_9ASTR</name>
<proteinExistence type="predicted"/>
<evidence type="ECO:0000313" key="3">
    <source>
        <dbReference type="Proteomes" id="UP001157418"/>
    </source>
</evidence>
<feature type="compositionally biased region" description="Low complexity" evidence="1">
    <location>
        <begin position="41"/>
        <end position="53"/>
    </location>
</feature>
<dbReference type="EMBL" id="CAKMRJ010001112">
    <property type="protein sequence ID" value="CAH1421552.1"/>
    <property type="molecule type" value="Genomic_DNA"/>
</dbReference>
<comment type="caution">
    <text evidence="2">The sequence shown here is derived from an EMBL/GenBank/DDBJ whole genome shotgun (WGS) entry which is preliminary data.</text>
</comment>
<protein>
    <submittedName>
        <fullName evidence="2">Uncharacterized protein</fullName>
    </submittedName>
</protein>
<dbReference type="AlphaFoldDB" id="A0AAU9M4U7"/>
<feature type="compositionally biased region" description="Acidic residues" evidence="1">
    <location>
        <begin position="9"/>
        <end position="31"/>
    </location>
</feature>
<keyword evidence="3" id="KW-1185">Reference proteome</keyword>
<dbReference type="Proteomes" id="UP001157418">
    <property type="component" value="Unassembled WGS sequence"/>
</dbReference>
<reference evidence="2 3" key="1">
    <citation type="submission" date="2022-01" db="EMBL/GenBank/DDBJ databases">
        <authorList>
            <person name="Xiong W."/>
            <person name="Schranz E."/>
        </authorList>
    </citation>
    <scope>NUCLEOTIDE SEQUENCE [LARGE SCALE GENOMIC DNA]</scope>
</reference>
<evidence type="ECO:0000313" key="2">
    <source>
        <dbReference type="EMBL" id="CAH1421552.1"/>
    </source>
</evidence>
<organism evidence="2 3">
    <name type="scientific">Lactuca virosa</name>
    <dbReference type="NCBI Taxonomy" id="75947"/>
    <lineage>
        <taxon>Eukaryota</taxon>
        <taxon>Viridiplantae</taxon>
        <taxon>Streptophyta</taxon>
        <taxon>Embryophyta</taxon>
        <taxon>Tracheophyta</taxon>
        <taxon>Spermatophyta</taxon>
        <taxon>Magnoliopsida</taxon>
        <taxon>eudicotyledons</taxon>
        <taxon>Gunneridae</taxon>
        <taxon>Pentapetalae</taxon>
        <taxon>asterids</taxon>
        <taxon>campanulids</taxon>
        <taxon>Asterales</taxon>
        <taxon>Asteraceae</taxon>
        <taxon>Cichorioideae</taxon>
        <taxon>Cichorieae</taxon>
        <taxon>Lactucinae</taxon>
        <taxon>Lactuca</taxon>
    </lineage>
</organism>
<accession>A0AAU9M4U7</accession>
<evidence type="ECO:0000256" key="1">
    <source>
        <dbReference type="SAM" id="MobiDB-lite"/>
    </source>
</evidence>